<dbReference type="InterPro" id="IPR014729">
    <property type="entry name" value="Rossmann-like_a/b/a_fold"/>
</dbReference>
<evidence type="ECO:0000313" key="4">
    <source>
        <dbReference type="EMBL" id="ARS64013.1"/>
    </source>
</evidence>
<evidence type="ECO:0000259" key="3">
    <source>
        <dbReference type="Pfam" id="PF01467"/>
    </source>
</evidence>
<dbReference type="PANTHER" id="PTHR43793:SF1">
    <property type="entry name" value="FAD SYNTHASE"/>
    <property type="match status" value="1"/>
</dbReference>
<dbReference type="Proteomes" id="UP000249949">
    <property type="component" value="Chromosome"/>
</dbReference>
<dbReference type="Gene3D" id="3.40.50.620">
    <property type="entry name" value="HUPs"/>
    <property type="match status" value="1"/>
</dbReference>
<dbReference type="EMBL" id="CP021324">
    <property type="protein sequence ID" value="ARS64013.1"/>
    <property type="molecule type" value="Genomic_DNA"/>
</dbReference>
<name>A0A2Z2HIV8_9ARCH</name>
<dbReference type="AlphaFoldDB" id="A0A2Z2HIV8"/>
<keyword evidence="1 4" id="KW-0808">Transferase</keyword>
<keyword evidence="2 4" id="KW-0548">Nucleotidyltransferase</keyword>
<dbReference type="GO" id="GO:0003919">
    <property type="term" value="F:FMN adenylyltransferase activity"/>
    <property type="evidence" value="ECO:0007669"/>
    <property type="project" value="UniProtKB-EC"/>
</dbReference>
<dbReference type="KEGG" id="nct:NMSP_0390"/>
<dbReference type="Pfam" id="PF01467">
    <property type="entry name" value="CTP_transf_like"/>
    <property type="match status" value="1"/>
</dbReference>
<dbReference type="InterPro" id="IPR004821">
    <property type="entry name" value="Cyt_trans-like"/>
</dbReference>
<organism evidence="4 5">
    <name type="scientific">Candidatus Nitrosomarinus catalinensis</name>
    <dbReference type="NCBI Taxonomy" id="1898749"/>
    <lineage>
        <taxon>Archaea</taxon>
        <taxon>Nitrososphaerota</taxon>
        <taxon>Nitrososphaeria</taxon>
        <taxon>Nitrosopumilales</taxon>
        <taxon>Nitrosopumilaceae</taxon>
        <taxon>Candidatus Nitrosomarinus</taxon>
    </lineage>
</organism>
<dbReference type="InterPro" id="IPR050385">
    <property type="entry name" value="Archaeal_FAD_synthase"/>
</dbReference>
<proteinExistence type="predicted"/>
<accession>A0A2Z2HIV8</accession>
<reference evidence="4 5" key="1">
    <citation type="journal article" date="2017" name="Environ. Microbiol.">
        <title>Genome and epigenome of a novel marine Thaumarchaeota strain suggest viral infection, phosphorothioation DNA modification and multiple restriction systems.</title>
        <authorList>
            <person name="Ahlgren N.A."/>
            <person name="Chen Y."/>
            <person name="Needham D.M."/>
            <person name="Parada A.E."/>
            <person name="Sachdeva R."/>
            <person name="Trinh V."/>
            <person name="Chen T."/>
            <person name="Fuhrman J.A."/>
        </authorList>
    </citation>
    <scope>NUCLEOTIDE SEQUENCE [LARGE SCALE GENOMIC DNA]</scope>
    <source>
        <strain evidence="4 5">SPOT01</strain>
    </source>
</reference>
<evidence type="ECO:0000256" key="1">
    <source>
        <dbReference type="ARBA" id="ARBA00022679"/>
    </source>
</evidence>
<protein>
    <submittedName>
        <fullName evidence="4">FAD synthase</fullName>
        <ecNumber evidence="4">2.7.7.2</ecNumber>
    </submittedName>
</protein>
<dbReference type="EC" id="2.7.7.2" evidence="4"/>
<evidence type="ECO:0000313" key="5">
    <source>
        <dbReference type="Proteomes" id="UP000249949"/>
    </source>
</evidence>
<feature type="domain" description="Cytidyltransferase-like" evidence="3">
    <location>
        <begin position="89"/>
        <end position="214"/>
    </location>
</feature>
<dbReference type="NCBIfam" id="TIGR00125">
    <property type="entry name" value="cyt_tran_rel"/>
    <property type="match status" value="1"/>
</dbReference>
<evidence type="ECO:0000256" key="2">
    <source>
        <dbReference type="ARBA" id="ARBA00022695"/>
    </source>
</evidence>
<dbReference type="PANTHER" id="PTHR43793">
    <property type="entry name" value="FAD SYNTHASE"/>
    <property type="match status" value="1"/>
</dbReference>
<gene>
    <name evidence="4" type="primary">ribL</name>
    <name evidence="4" type="ORF">NMSP_0390</name>
</gene>
<dbReference type="SUPFAM" id="SSF52374">
    <property type="entry name" value="Nucleotidylyl transferase"/>
    <property type="match status" value="1"/>
</dbReference>
<sequence length="225" mass="25171">MNLKCNIINKLKSRSKGKKTLKQIENKILSTLYLSEITGENPIEKILQNNMISEKQISEKMEKLTQDNLVNQDEMTLTEMGRESLRVVLAGGVFDIIHPGHISTLNAAKALGDVLVVVVATDNTAVKMKKRRPIHSQEQRQELVNSLSVVDLCLIGQENDIFKTVNLVKPQIIALGYDQVHQEQFITEGCKKIKLDAKVARLQSPIPESSSSKIEKEYGESIHGI</sequence>
<keyword evidence="5" id="KW-1185">Reference proteome</keyword>